<dbReference type="HOGENOM" id="CLU_430332_0_0_1"/>
<feature type="compositionally biased region" description="Polar residues" evidence="1">
    <location>
        <begin position="573"/>
        <end position="584"/>
    </location>
</feature>
<feature type="compositionally biased region" description="Basic and acidic residues" evidence="1">
    <location>
        <begin position="490"/>
        <end position="499"/>
    </location>
</feature>
<sequence length="636" mass="71094">MSNNAEPGPDGDLSPEKILLEDCITHLKATDPTECNNRHQQFNEWSDLEFKRCRLERDAARRYQAILILENKLHDEYKRQDDERELRKRDIIKFMEVFDRYYEALFNSSMLNLVCLHFGEDPNLLDWKTVLGQDDDLLEMDVRAELINIEADEEMAEAGEDKVEGAVLQEPEHLPVPKPINKLAFGFSRMDKVPQMTLMKPTKATSTPSRTPEPEKQLPVMPLPSGILAMLGEQDDSSLIGREPDPTTCEKPSALYMKPFAKTIQAITSSQSSTPNPEIPPTIAVHGPATSPSTTTALPMTPPKTPAVKVMKVSPLGKSSYVSASLASPKSDSIEYQSKRTLLFANQRPPKRRKRTQRKPLTDRTIPFAEVYDNGKAHHEITEFPPGSGHYYIFQCKVPGHDVSFSKPRTPKDGQLRRSAPIRSAGVHCGHRHGTDRSAKTAIREVGYCVTDCTPALKELNNAAFSARFWATYKCEDWPYDGVPKNMGKQTKDTSREETNEPSTATQGSTFTTTKRRVISTAEYFASRGAVSSPKRLETTNSVPETKTTEVANPEDSDDEPLVRLRLKRSDRYSMSATTNSEPLYQSRKGLILPNPNQPRLGQLAVTNGRSNEQTATTHLSIPTTSNTNSGPPLRL</sequence>
<accession>A0A0A1T963</accession>
<reference evidence="2 3" key="1">
    <citation type="journal article" date="2015" name="Genome Announc.">
        <title>Draft Genome Sequence and Gene Annotation of the Entomopathogenic Fungus Verticillium hemipterigenum.</title>
        <authorList>
            <person name="Horn F."/>
            <person name="Habel A."/>
            <person name="Scharf D.H."/>
            <person name="Dworschak J."/>
            <person name="Brakhage A.A."/>
            <person name="Guthke R."/>
            <person name="Hertweck C."/>
            <person name="Linde J."/>
        </authorList>
    </citation>
    <scope>NUCLEOTIDE SEQUENCE [LARGE SCALE GENOMIC DNA]</scope>
</reference>
<name>A0A0A1T963_9HYPO</name>
<feature type="compositionally biased region" description="Polar residues" evidence="1">
    <location>
        <begin position="539"/>
        <end position="551"/>
    </location>
</feature>
<dbReference type="STRING" id="1531966.A0A0A1T963"/>
<dbReference type="AlphaFoldDB" id="A0A0A1T963"/>
<feature type="compositionally biased region" description="Polar residues" evidence="1">
    <location>
        <begin position="605"/>
        <end position="636"/>
    </location>
</feature>
<organism evidence="2 3">
    <name type="scientific">[Torrubiella] hemipterigena</name>
    <dbReference type="NCBI Taxonomy" id="1531966"/>
    <lineage>
        <taxon>Eukaryota</taxon>
        <taxon>Fungi</taxon>
        <taxon>Dikarya</taxon>
        <taxon>Ascomycota</taxon>
        <taxon>Pezizomycotina</taxon>
        <taxon>Sordariomycetes</taxon>
        <taxon>Hypocreomycetidae</taxon>
        <taxon>Hypocreales</taxon>
        <taxon>Clavicipitaceae</taxon>
        <taxon>Clavicipitaceae incertae sedis</taxon>
        <taxon>'Torrubiella' clade</taxon>
    </lineage>
</organism>
<dbReference type="OrthoDB" id="4835412at2759"/>
<feature type="region of interest" description="Disordered" evidence="1">
    <location>
        <begin position="200"/>
        <end position="220"/>
    </location>
</feature>
<keyword evidence="3" id="KW-1185">Reference proteome</keyword>
<dbReference type="EMBL" id="CDHN01000005">
    <property type="protein sequence ID" value="CEJ93646.1"/>
    <property type="molecule type" value="Genomic_DNA"/>
</dbReference>
<proteinExistence type="predicted"/>
<evidence type="ECO:0000313" key="2">
    <source>
        <dbReference type="EMBL" id="CEJ93646.1"/>
    </source>
</evidence>
<feature type="region of interest" description="Disordered" evidence="1">
    <location>
        <begin position="483"/>
        <end position="513"/>
    </location>
</feature>
<gene>
    <name evidence="2" type="ORF">VHEMI09222</name>
</gene>
<protein>
    <submittedName>
        <fullName evidence="2">Uncharacterized protein</fullName>
    </submittedName>
</protein>
<evidence type="ECO:0000313" key="3">
    <source>
        <dbReference type="Proteomes" id="UP000039046"/>
    </source>
</evidence>
<feature type="region of interest" description="Disordered" evidence="1">
    <location>
        <begin position="530"/>
        <end position="636"/>
    </location>
</feature>
<dbReference type="Proteomes" id="UP000039046">
    <property type="component" value="Unassembled WGS sequence"/>
</dbReference>
<evidence type="ECO:0000256" key="1">
    <source>
        <dbReference type="SAM" id="MobiDB-lite"/>
    </source>
</evidence>
<feature type="compositionally biased region" description="Low complexity" evidence="1">
    <location>
        <begin position="504"/>
        <end position="513"/>
    </location>
</feature>